<reference evidence="1" key="1">
    <citation type="submission" date="2022-03" db="EMBL/GenBank/DDBJ databases">
        <authorList>
            <person name="Lindestad O."/>
        </authorList>
    </citation>
    <scope>NUCLEOTIDE SEQUENCE</scope>
</reference>
<protein>
    <submittedName>
        <fullName evidence="1">Jg21843 protein</fullName>
    </submittedName>
</protein>
<gene>
    <name evidence="1" type="primary">jg21843</name>
    <name evidence="1" type="ORF">PAEG_LOCUS2225</name>
</gene>
<comment type="caution">
    <text evidence="1">The sequence shown here is derived from an EMBL/GenBank/DDBJ whole genome shotgun (WGS) entry which is preliminary data.</text>
</comment>
<sequence length="103" mass="11544">MTSLFQNRPADRTGPFAAELTNDGAKLITVRVIKHADTFRKSEDAIKYPHLLNKLECARFPPVLLMLYVVATTELGTYGILVQPLLHASNATRKDHFTPSECF</sequence>
<evidence type="ECO:0000313" key="1">
    <source>
        <dbReference type="EMBL" id="CAH2210315.1"/>
    </source>
</evidence>
<accession>A0A8S4QFZ9</accession>
<organism evidence="1 2">
    <name type="scientific">Pararge aegeria aegeria</name>
    <dbReference type="NCBI Taxonomy" id="348720"/>
    <lineage>
        <taxon>Eukaryota</taxon>
        <taxon>Metazoa</taxon>
        <taxon>Ecdysozoa</taxon>
        <taxon>Arthropoda</taxon>
        <taxon>Hexapoda</taxon>
        <taxon>Insecta</taxon>
        <taxon>Pterygota</taxon>
        <taxon>Neoptera</taxon>
        <taxon>Endopterygota</taxon>
        <taxon>Lepidoptera</taxon>
        <taxon>Glossata</taxon>
        <taxon>Ditrysia</taxon>
        <taxon>Papilionoidea</taxon>
        <taxon>Nymphalidae</taxon>
        <taxon>Satyrinae</taxon>
        <taxon>Satyrini</taxon>
        <taxon>Parargina</taxon>
        <taxon>Pararge</taxon>
    </lineage>
</organism>
<dbReference type="EMBL" id="CAKXAJ010007161">
    <property type="protein sequence ID" value="CAH2210315.1"/>
    <property type="molecule type" value="Genomic_DNA"/>
</dbReference>
<keyword evidence="2" id="KW-1185">Reference proteome</keyword>
<name>A0A8S4QFZ9_9NEOP</name>
<dbReference type="Proteomes" id="UP000838756">
    <property type="component" value="Unassembled WGS sequence"/>
</dbReference>
<evidence type="ECO:0000313" key="2">
    <source>
        <dbReference type="Proteomes" id="UP000838756"/>
    </source>
</evidence>
<proteinExistence type="predicted"/>
<dbReference type="AlphaFoldDB" id="A0A8S4QFZ9"/>